<protein>
    <submittedName>
        <fullName evidence="2">Uncharacterized protein</fullName>
    </submittedName>
</protein>
<feature type="transmembrane region" description="Helical" evidence="1">
    <location>
        <begin position="288"/>
        <end position="311"/>
    </location>
</feature>
<keyword evidence="1" id="KW-0812">Transmembrane</keyword>
<dbReference type="Proteomes" id="UP001626550">
    <property type="component" value="Unassembled WGS sequence"/>
</dbReference>
<dbReference type="AlphaFoldDB" id="A0ABD2PJ49"/>
<accession>A0ABD2PJ49</accession>
<evidence type="ECO:0000256" key="1">
    <source>
        <dbReference type="SAM" id="Phobius"/>
    </source>
</evidence>
<sequence>MEDLLEGNEVQDPKEVSLERRDPREEYGTLTCSQSYNELSVECRWLEHVPLDKLQHYVLTLENYRPWKTLSRFKAEGNVVKFYYHPDKGYTLTNWHILFLYKVMLKDGAEFEQHISSRWLAMRVNYHSQDIIERLADGIAKNLNSSTWDTVDLKQELAEISKPYSYPVQNLTLIISNDNQVFAGHEGRKVIDGKTRFRDACSYKSTSLTNCWELALKEGAKNRFTFAWPDKDETAKNLSVQLRFYYEGYENDWWASSVYPIVDFSDRPRKRKSKLDLKLNYCSLCAGLWLWLLLLIIPVLLVIGLIVFCLARKRIDRRRSSVASTRSSASSAESIN</sequence>
<evidence type="ECO:0000313" key="3">
    <source>
        <dbReference type="Proteomes" id="UP001626550"/>
    </source>
</evidence>
<organism evidence="2 3">
    <name type="scientific">Cichlidogyrus casuarinus</name>
    <dbReference type="NCBI Taxonomy" id="1844966"/>
    <lineage>
        <taxon>Eukaryota</taxon>
        <taxon>Metazoa</taxon>
        <taxon>Spiralia</taxon>
        <taxon>Lophotrochozoa</taxon>
        <taxon>Platyhelminthes</taxon>
        <taxon>Monogenea</taxon>
        <taxon>Monopisthocotylea</taxon>
        <taxon>Dactylogyridea</taxon>
        <taxon>Ancyrocephalidae</taxon>
        <taxon>Cichlidogyrus</taxon>
    </lineage>
</organism>
<keyword evidence="1" id="KW-1133">Transmembrane helix</keyword>
<evidence type="ECO:0000313" key="2">
    <source>
        <dbReference type="EMBL" id="KAL3307460.1"/>
    </source>
</evidence>
<keyword evidence="3" id="KW-1185">Reference proteome</keyword>
<keyword evidence="1" id="KW-0472">Membrane</keyword>
<comment type="caution">
    <text evidence="2">The sequence shown here is derived from an EMBL/GenBank/DDBJ whole genome shotgun (WGS) entry which is preliminary data.</text>
</comment>
<proteinExistence type="predicted"/>
<dbReference type="EMBL" id="JBJKFK010007290">
    <property type="protein sequence ID" value="KAL3307460.1"/>
    <property type="molecule type" value="Genomic_DNA"/>
</dbReference>
<reference evidence="2 3" key="1">
    <citation type="submission" date="2024-11" db="EMBL/GenBank/DDBJ databases">
        <title>Adaptive evolution of stress response genes in parasites aligns with host niche diversity.</title>
        <authorList>
            <person name="Hahn C."/>
            <person name="Resl P."/>
        </authorList>
    </citation>
    <scope>NUCLEOTIDE SEQUENCE [LARGE SCALE GENOMIC DNA]</scope>
    <source>
        <strain evidence="2">EGGRZ-B1_66</strain>
        <tissue evidence="2">Body</tissue>
    </source>
</reference>
<name>A0ABD2PJ49_9PLAT</name>
<gene>
    <name evidence="2" type="ORF">Ciccas_014023</name>
</gene>